<evidence type="ECO:0000256" key="6">
    <source>
        <dbReference type="SAM" id="Phobius"/>
    </source>
</evidence>
<evidence type="ECO:0000256" key="1">
    <source>
        <dbReference type="ARBA" id="ARBA00004167"/>
    </source>
</evidence>
<evidence type="ECO:0000313" key="7">
    <source>
        <dbReference type="EMBL" id="ODG90771.1"/>
    </source>
</evidence>
<dbReference type="PANTHER" id="PTHR34478:SF2">
    <property type="entry name" value="MEMBRANE PROTEIN"/>
    <property type="match status" value="1"/>
</dbReference>
<evidence type="ECO:0000256" key="2">
    <source>
        <dbReference type="ARBA" id="ARBA00008854"/>
    </source>
</evidence>
<dbReference type="EMBL" id="MDKC01000033">
    <property type="protein sequence ID" value="ODG90771.1"/>
    <property type="molecule type" value="Genomic_DNA"/>
</dbReference>
<gene>
    <name evidence="7" type="ORF">BED47_09985</name>
</gene>
<evidence type="ECO:0000313" key="8">
    <source>
        <dbReference type="Proteomes" id="UP000094580"/>
    </source>
</evidence>
<protein>
    <submittedName>
        <fullName evidence="7">LemA family protein</fullName>
    </submittedName>
</protein>
<reference evidence="7 8" key="1">
    <citation type="submission" date="2016-07" db="EMBL/GenBank/DDBJ databases">
        <authorList>
            <person name="Townsley L."/>
            <person name="Shank E.A."/>
        </authorList>
    </citation>
    <scope>NUCLEOTIDE SEQUENCE [LARGE SCALE GENOMIC DNA]</scope>
    <source>
        <strain evidence="7 8">CH01</strain>
    </source>
</reference>
<comment type="similarity">
    <text evidence="2">Belongs to the LemA family.</text>
</comment>
<dbReference type="Pfam" id="PF04011">
    <property type="entry name" value="LemA"/>
    <property type="match status" value="1"/>
</dbReference>
<dbReference type="SUPFAM" id="SSF140478">
    <property type="entry name" value="LemA-like"/>
    <property type="match status" value="1"/>
</dbReference>
<name>A0ABX2ZM30_9BACI</name>
<dbReference type="PANTHER" id="PTHR34478">
    <property type="entry name" value="PROTEIN LEMA"/>
    <property type="match status" value="1"/>
</dbReference>
<keyword evidence="4 6" id="KW-1133">Transmembrane helix</keyword>
<evidence type="ECO:0000256" key="5">
    <source>
        <dbReference type="ARBA" id="ARBA00023136"/>
    </source>
</evidence>
<proteinExistence type="inferred from homology"/>
<comment type="subcellular location">
    <subcellularLocation>
        <location evidence="1">Membrane</location>
        <topology evidence="1">Single-pass membrane protein</topology>
    </subcellularLocation>
</comment>
<keyword evidence="8" id="KW-1185">Reference proteome</keyword>
<keyword evidence="3 6" id="KW-0812">Transmembrane</keyword>
<dbReference type="Gene3D" id="1.20.1440.20">
    <property type="entry name" value="LemA-like domain"/>
    <property type="match status" value="1"/>
</dbReference>
<keyword evidence="5 6" id="KW-0472">Membrane</keyword>
<sequence length="191" mass="21045">MKNKGIWIALIIVVVLIFMGVGSYNSFVTQEENVTNKMSQVDNQLKRRSDLIPNLVNTVKGYATQEKDVIASVTDARAKLAGAQTTADKSKADAELSGALSRLLVVVENYPDLKSNQNFQALMDSLEGTENRLAIARKDYNDAVTVYNQKIKKFPGVLVAGPFGFEKKDYFEVSEKDKATPEVDFSGDGNK</sequence>
<dbReference type="InterPro" id="IPR007156">
    <property type="entry name" value="MamQ_LemA"/>
</dbReference>
<comment type="caution">
    <text evidence="7">The sequence shown here is derived from an EMBL/GenBank/DDBJ whole genome shotgun (WGS) entry which is preliminary data.</text>
</comment>
<evidence type="ECO:0000256" key="3">
    <source>
        <dbReference type="ARBA" id="ARBA00022692"/>
    </source>
</evidence>
<dbReference type="RefSeq" id="WP_069034636.1">
    <property type="nucleotide sequence ID" value="NZ_MDKC01000033.1"/>
</dbReference>
<evidence type="ECO:0000256" key="4">
    <source>
        <dbReference type="ARBA" id="ARBA00022989"/>
    </source>
</evidence>
<accession>A0ABX2ZM30</accession>
<organism evidence="7 8">
    <name type="scientific">Gottfriedia luciferensis</name>
    <dbReference type="NCBI Taxonomy" id="178774"/>
    <lineage>
        <taxon>Bacteria</taxon>
        <taxon>Bacillati</taxon>
        <taxon>Bacillota</taxon>
        <taxon>Bacilli</taxon>
        <taxon>Bacillales</taxon>
        <taxon>Bacillaceae</taxon>
        <taxon>Gottfriedia</taxon>
    </lineage>
</organism>
<feature type="transmembrane region" description="Helical" evidence="6">
    <location>
        <begin position="6"/>
        <end position="28"/>
    </location>
</feature>
<dbReference type="InterPro" id="IPR023353">
    <property type="entry name" value="LemA-like_dom_sf"/>
</dbReference>
<dbReference type="Proteomes" id="UP000094580">
    <property type="component" value="Unassembled WGS sequence"/>
</dbReference>